<gene>
    <name evidence="4" type="primary">C2cd2</name>
    <name evidence="4" type="ORF">COPSEC_R01887</name>
</gene>
<proteinExistence type="predicted"/>
<evidence type="ECO:0000259" key="3">
    <source>
        <dbReference type="PROSITE" id="PS50004"/>
    </source>
</evidence>
<dbReference type="AlphaFoldDB" id="A0A851V4U9"/>
<dbReference type="SUPFAM" id="SSF49562">
    <property type="entry name" value="C2 domain (Calcium/lipid-binding domain, CaLB)"/>
    <property type="match status" value="1"/>
</dbReference>
<feature type="non-terminal residue" evidence="4">
    <location>
        <position position="731"/>
    </location>
</feature>
<dbReference type="Pfam" id="PF00168">
    <property type="entry name" value="C2"/>
    <property type="match status" value="1"/>
</dbReference>
<feature type="transmembrane region" description="Helical" evidence="2">
    <location>
        <begin position="44"/>
        <end position="66"/>
    </location>
</feature>
<dbReference type="PANTHER" id="PTHR21119">
    <property type="entry name" value="C2 DOMAIN-CONTAINING PROTEIN"/>
    <property type="match status" value="1"/>
</dbReference>
<dbReference type="Gene3D" id="2.60.40.150">
    <property type="entry name" value="C2 domain"/>
    <property type="match status" value="1"/>
</dbReference>
<dbReference type="InterPro" id="IPR039934">
    <property type="entry name" value="C2CD2/C2CD2L"/>
</dbReference>
<dbReference type="PROSITE" id="PS50004">
    <property type="entry name" value="C2"/>
    <property type="match status" value="1"/>
</dbReference>
<dbReference type="OrthoDB" id="9976063at2759"/>
<evidence type="ECO:0000313" key="5">
    <source>
        <dbReference type="Proteomes" id="UP000659062"/>
    </source>
</evidence>
<feature type="region of interest" description="Disordered" evidence="1">
    <location>
        <begin position="633"/>
        <end position="657"/>
    </location>
</feature>
<dbReference type="InterPro" id="IPR040885">
    <property type="entry name" value="SMP_C2CD2L"/>
</dbReference>
<dbReference type="EMBL" id="WBNE01000030">
    <property type="protein sequence ID" value="NXD35772.1"/>
    <property type="molecule type" value="Genomic_DNA"/>
</dbReference>
<dbReference type="Proteomes" id="UP000659062">
    <property type="component" value="Unassembled WGS sequence"/>
</dbReference>
<evidence type="ECO:0000256" key="1">
    <source>
        <dbReference type="SAM" id="MobiDB-lite"/>
    </source>
</evidence>
<feature type="domain" description="C2" evidence="3">
    <location>
        <begin position="278"/>
        <end position="394"/>
    </location>
</feature>
<keyword evidence="5" id="KW-1185">Reference proteome</keyword>
<reference evidence="4" key="1">
    <citation type="submission" date="2019-09" db="EMBL/GenBank/DDBJ databases">
        <title>Bird 10,000 Genomes (B10K) Project - Family phase.</title>
        <authorList>
            <person name="Zhang G."/>
        </authorList>
    </citation>
    <scope>NUCLEOTIDE SEQUENCE</scope>
    <source>
        <strain evidence="4">OUT-0061</strain>
        <tissue evidence="4">Blood</tissue>
    </source>
</reference>
<dbReference type="PANTHER" id="PTHR21119:SF7">
    <property type="entry name" value="C2 DOMAIN-CONTAINING PROTEIN 2"/>
    <property type="match status" value="1"/>
</dbReference>
<organism evidence="4 5">
    <name type="scientific">Copsychus sechellarum</name>
    <dbReference type="NCBI Taxonomy" id="797021"/>
    <lineage>
        <taxon>Eukaryota</taxon>
        <taxon>Metazoa</taxon>
        <taxon>Chordata</taxon>
        <taxon>Craniata</taxon>
        <taxon>Vertebrata</taxon>
        <taxon>Euteleostomi</taxon>
        <taxon>Archelosauria</taxon>
        <taxon>Archosauria</taxon>
        <taxon>Dinosauria</taxon>
        <taxon>Saurischia</taxon>
        <taxon>Theropoda</taxon>
        <taxon>Coelurosauria</taxon>
        <taxon>Aves</taxon>
        <taxon>Neognathae</taxon>
        <taxon>Neoaves</taxon>
        <taxon>Telluraves</taxon>
        <taxon>Australaves</taxon>
        <taxon>Passeriformes</taxon>
        <taxon>Muscicapidae</taxon>
        <taxon>Copsychus</taxon>
    </lineage>
</organism>
<comment type="caution">
    <text evidence="4">The sequence shown here is derived from an EMBL/GenBank/DDBJ whole genome shotgun (WGS) entry which is preliminary data.</text>
</comment>
<feature type="region of interest" description="Disordered" evidence="1">
    <location>
        <begin position="591"/>
        <end position="615"/>
    </location>
</feature>
<name>A0A851V4U9_9PASS</name>
<accession>A0A851V4U9</accession>
<keyword evidence="2" id="KW-1133">Transmembrane helix</keyword>
<sequence>RASAARGCGRRSAGRASHGSGVAAALWSAMAWLPGGLAELRWGALVALFVAALATLAVYLVQYALLALRRGRRAPPPVPAPPVQRDELLEEGGSVLAWALSRGSWRRQWRRAWVAALRAQAAEREDSQLLTFEEDDPAEPLELAVKEVNSVVKSAGEKVVSCNVVGDSVKFLIAVSGPLPSAAEPQSYFVKLSPVHLQLQLYVKDKGDDVKVEWFLINTNEINFQIQPAVQEEQTAGTCAISETLRDVLKNLFSSASPSVVLSVRPADTKEIQNVQNTSLLPQGTSPPKPPRAHELKLLVRNIEVKLSDLRAAGSTDLVCIVQLNDPMQKFSSSVAKNAAHPFWKEEFIFELSAKSKALQLQIVEDGKLDSPLSGKVTVPLDLFRKQPSGQHSFALSGAGESSSEPGLGSISAEFSFIEPSELKARQVSSPVLATKIEKDRTVMPCGTVVTTVTAVRTKPRLEGRASPLSTDSPVKTPVKVKVTEKDFTVEALHSHGAPVSKTLSSSDTELLVLNGTDPVAEAAIRQLSESAKQKLKSPRKKSTIIISGVSKTSLSQDSEASLMMDYAAAMDSSCREADPPTVEEAVAKITSDEKQSLSASEKIPGTDPQQSTHKAWGLENGSQQWDTSTLLDQTSEEVSGSSLSVSETGSMKKSKGGILKKSAKLFFRRQHHQKDPGMSQSHNDLVFLQQPLAEESRKKGGTLSRILSKKLLSRNKSKNKLNGASGEPYL</sequence>
<feature type="non-terminal residue" evidence="4">
    <location>
        <position position="1"/>
    </location>
</feature>
<dbReference type="Pfam" id="PF18696">
    <property type="entry name" value="SMP_C2CD2L"/>
    <property type="match status" value="1"/>
</dbReference>
<feature type="compositionally biased region" description="Basic residues" evidence="1">
    <location>
        <begin position="708"/>
        <end position="720"/>
    </location>
</feature>
<keyword evidence="2" id="KW-0472">Membrane</keyword>
<evidence type="ECO:0000313" key="4">
    <source>
        <dbReference type="EMBL" id="NXD35772.1"/>
    </source>
</evidence>
<dbReference type="InterPro" id="IPR000008">
    <property type="entry name" value="C2_dom"/>
</dbReference>
<feature type="compositionally biased region" description="Low complexity" evidence="1">
    <location>
        <begin position="637"/>
        <end position="650"/>
    </location>
</feature>
<dbReference type="InterPro" id="IPR035892">
    <property type="entry name" value="C2_domain_sf"/>
</dbReference>
<evidence type="ECO:0000256" key="2">
    <source>
        <dbReference type="SAM" id="Phobius"/>
    </source>
</evidence>
<dbReference type="SMART" id="SM00239">
    <property type="entry name" value="C2"/>
    <property type="match status" value="1"/>
</dbReference>
<feature type="region of interest" description="Disordered" evidence="1">
    <location>
        <begin position="690"/>
        <end position="731"/>
    </location>
</feature>
<dbReference type="CDD" id="cd21682">
    <property type="entry name" value="SMP_C2CD2"/>
    <property type="match status" value="1"/>
</dbReference>
<protein>
    <submittedName>
        <fullName evidence="4">C2CD2 protein</fullName>
    </submittedName>
</protein>
<keyword evidence="2" id="KW-0812">Transmembrane</keyword>